<proteinExistence type="predicted"/>
<evidence type="ECO:0000313" key="3">
    <source>
        <dbReference type="Proteomes" id="UP000800094"/>
    </source>
</evidence>
<evidence type="ECO:0000313" key="2">
    <source>
        <dbReference type="EMBL" id="KAF2242064.1"/>
    </source>
</evidence>
<reference evidence="2" key="1">
    <citation type="journal article" date="2020" name="Stud. Mycol.">
        <title>101 Dothideomycetes genomes: a test case for predicting lifestyles and emergence of pathogens.</title>
        <authorList>
            <person name="Haridas S."/>
            <person name="Albert R."/>
            <person name="Binder M."/>
            <person name="Bloem J."/>
            <person name="Labutti K."/>
            <person name="Salamov A."/>
            <person name="Andreopoulos B."/>
            <person name="Baker S."/>
            <person name="Barry K."/>
            <person name="Bills G."/>
            <person name="Bluhm B."/>
            <person name="Cannon C."/>
            <person name="Castanera R."/>
            <person name="Culley D."/>
            <person name="Daum C."/>
            <person name="Ezra D."/>
            <person name="Gonzalez J."/>
            <person name="Henrissat B."/>
            <person name="Kuo A."/>
            <person name="Liang C."/>
            <person name="Lipzen A."/>
            <person name="Lutzoni F."/>
            <person name="Magnuson J."/>
            <person name="Mondo S."/>
            <person name="Nolan M."/>
            <person name="Ohm R."/>
            <person name="Pangilinan J."/>
            <person name="Park H.-J."/>
            <person name="Ramirez L."/>
            <person name="Alfaro M."/>
            <person name="Sun H."/>
            <person name="Tritt A."/>
            <person name="Yoshinaga Y."/>
            <person name="Zwiers L.-H."/>
            <person name="Turgeon B."/>
            <person name="Goodwin S."/>
            <person name="Spatafora J."/>
            <person name="Crous P."/>
            <person name="Grigoriev I."/>
        </authorList>
    </citation>
    <scope>NUCLEOTIDE SEQUENCE</scope>
    <source>
        <strain evidence="2">CBS 122368</strain>
    </source>
</reference>
<dbReference type="GeneID" id="54583671"/>
<protein>
    <submittedName>
        <fullName evidence="2">Uncharacterized protein</fullName>
    </submittedName>
</protein>
<dbReference type="RefSeq" id="XP_033677068.1">
    <property type="nucleotide sequence ID" value="XM_033830341.1"/>
</dbReference>
<dbReference type="OrthoDB" id="10417432at2759"/>
<dbReference type="Proteomes" id="UP000800094">
    <property type="component" value="Unassembled WGS sequence"/>
</dbReference>
<accession>A0A6A6HV46</accession>
<evidence type="ECO:0000256" key="1">
    <source>
        <dbReference type="SAM" id="MobiDB-lite"/>
    </source>
</evidence>
<organism evidence="2 3">
    <name type="scientific">Trematosphaeria pertusa</name>
    <dbReference type="NCBI Taxonomy" id="390896"/>
    <lineage>
        <taxon>Eukaryota</taxon>
        <taxon>Fungi</taxon>
        <taxon>Dikarya</taxon>
        <taxon>Ascomycota</taxon>
        <taxon>Pezizomycotina</taxon>
        <taxon>Dothideomycetes</taxon>
        <taxon>Pleosporomycetidae</taxon>
        <taxon>Pleosporales</taxon>
        <taxon>Massarineae</taxon>
        <taxon>Trematosphaeriaceae</taxon>
        <taxon>Trematosphaeria</taxon>
    </lineage>
</organism>
<keyword evidence="3" id="KW-1185">Reference proteome</keyword>
<feature type="compositionally biased region" description="Basic and acidic residues" evidence="1">
    <location>
        <begin position="25"/>
        <end position="37"/>
    </location>
</feature>
<dbReference type="AlphaFoldDB" id="A0A6A6HV46"/>
<dbReference type="EMBL" id="ML987209">
    <property type="protein sequence ID" value="KAF2242064.1"/>
    <property type="molecule type" value="Genomic_DNA"/>
</dbReference>
<sequence length="191" mass="21617">MNSERQKSPSGPGDTKDPTSISADEASHSVHPAPRELRQEYRVFPTDYNNVAEVTEAEAHLKAVSIDREVTQNRRAGDVRSWSVMLSENTADQLRAYHGIREVSPVPPHLRRRDKPIKYGAYAKEPGKNTQAIRDFLTSLVPEEERQFINELEDDAGNILAWGALKLSEDARKEVESHDELDLIEDVVEWS</sequence>
<name>A0A6A6HV46_9PLEO</name>
<feature type="region of interest" description="Disordered" evidence="1">
    <location>
        <begin position="1"/>
        <end position="37"/>
    </location>
</feature>
<gene>
    <name evidence="2" type="ORF">BU26DRAFT_524697</name>
</gene>